<evidence type="ECO:0000256" key="4">
    <source>
        <dbReference type="SAM" id="MobiDB-lite"/>
    </source>
</evidence>
<dbReference type="Proteomes" id="UP001596174">
    <property type="component" value="Unassembled WGS sequence"/>
</dbReference>
<dbReference type="Pfam" id="PF06386">
    <property type="entry name" value="GvpL_GvpF"/>
    <property type="match status" value="1"/>
</dbReference>
<proteinExistence type="inferred from homology"/>
<dbReference type="EMBL" id="JBHSQJ010000047">
    <property type="protein sequence ID" value="MFC5908003.1"/>
    <property type="molecule type" value="Genomic_DNA"/>
</dbReference>
<comment type="subcellular location">
    <subcellularLocation>
        <location evidence="2">Gas vesicle</location>
    </subcellularLocation>
</comment>
<comment type="caution">
    <text evidence="5">The sequence shown here is derived from an EMBL/GenBank/DDBJ whole genome shotgun (WGS) entry which is preliminary data.</text>
</comment>
<feature type="region of interest" description="Disordered" evidence="4">
    <location>
        <begin position="135"/>
        <end position="165"/>
    </location>
</feature>
<organism evidence="5 6">
    <name type="scientific">Streptacidiphilus monticola</name>
    <dbReference type="NCBI Taxonomy" id="2161674"/>
    <lineage>
        <taxon>Bacteria</taxon>
        <taxon>Bacillati</taxon>
        <taxon>Actinomycetota</taxon>
        <taxon>Actinomycetes</taxon>
        <taxon>Kitasatosporales</taxon>
        <taxon>Streptomycetaceae</taxon>
        <taxon>Streptacidiphilus</taxon>
    </lineage>
</organism>
<gene>
    <name evidence="5" type="ORF">ACFP3V_12365</name>
</gene>
<evidence type="ECO:0000256" key="1">
    <source>
        <dbReference type="ARBA" id="ARBA00022987"/>
    </source>
</evidence>
<sequence>MDGRLRYAYAVVRPSPPLEPLLSGVRGVADASVELVGSGELAAVVSSVPAEDFSEQALKERLEDLDWLERVARAHHSVIETLSDRTTVLPLRLATLYVDDAHVRLLLDERRQEFGRLLDRLADHVEWGVKVYAEPSPEAGRPETGAGTDLEAESSPGRAYLQRRREQRQARDDVWRAAELAVRRIADEARELAVEHVGHRLQQGTLASGPGDNVANDAYLVPRDLAEEFRTRVLRAADGLVGVRVEVTGPWAPYSFAEPAAPDPREGAPP</sequence>
<dbReference type="RefSeq" id="WP_380582987.1">
    <property type="nucleotide sequence ID" value="NZ_JBHSQJ010000047.1"/>
</dbReference>
<keyword evidence="1" id="KW-0304">Gas vesicle</keyword>
<dbReference type="PANTHER" id="PTHR36852:SF1">
    <property type="entry name" value="PROTEIN GVPL 2"/>
    <property type="match status" value="1"/>
</dbReference>
<name>A0ABW1G1M6_9ACTN</name>
<dbReference type="InterPro" id="IPR009430">
    <property type="entry name" value="GvpL/GvpF"/>
</dbReference>
<evidence type="ECO:0000256" key="2">
    <source>
        <dbReference type="ARBA" id="ARBA00035108"/>
    </source>
</evidence>
<protein>
    <submittedName>
        <fullName evidence="5">GvpL/GvpF family gas vesicle protein</fullName>
    </submittedName>
</protein>
<evidence type="ECO:0000313" key="5">
    <source>
        <dbReference type="EMBL" id="MFC5908003.1"/>
    </source>
</evidence>
<dbReference type="PANTHER" id="PTHR36852">
    <property type="entry name" value="PROTEIN GVPL 2"/>
    <property type="match status" value="1"/>
</dbReference>
<evidence type="ECO:0000256" key="3">
    <source>
        <dbReference type="ARBA" id="ARBA00035643"/>
    </source>
</evidence>
<comment type="similarity">
    <text evidence="3">Belongs to the gas vesicle GvpF/GvpL family.</text>
</comment>
<keyword evidence="6" id="KW-1185">Reference proteome</keyword>
<evidence type="ECO:0000313" key="6">
    <source>
        <dbReference type="Proteomes" id="UP001596174"/>
    </source>
</evidence>
<accession>A0ABW1G1M6</accession>
<reference evidence="6" key="1">
    <citation type="journal article" date="2019" name="Int. J. Syst. Evol. Microbiol.">
        <title>The Global Catalogue of Microorganisms (GCM) 10K type strain sequencing project: providing services to taxonomists for standard genome sequencing and annotation.</title>
        <authorList>
            <consortium name="The Broad Institute Genomics Platform"/>
            <consortium name="The Broad Institute Genome Sequencing Center for Infectious Disease"/>
            <person name="Wu L."/>
            <person name="Ma J."/>
        </authorList>
    </citation>
    <scope>NUCLEOTIDE SEQUENCE [LARGE SCALE GENOMIC DNA]</scope>
    <source>
        <strain evidence="6">JCM 4816</strain>
    </source>
</reference>